<dbReference type="EMBL" id="NCKW01009525">
    <property type="protein sequence ID" value="POM66823.1"/>
    <property type="molecule type" value="Genomic_DNA"/>
</dbReference>
<sequence>MATILLLLEMDLIISLSELGLLAMAYLKLTSLFNVIPAQQLCYINPWIELWSNETGSDTSMEEYLSTLPSFSRGRNDPARCKFDHVTNATDDNLLIKHNLRRIIWALQSKRGGVHMYLSAFIIKVVLAVLLWMVNIPCKTQMHPRLSLST</sequence>
<dbReference type="OrthoDB" id="145454at2759"/>
<dbReference type="Proteomes" id="UP000237271">
    <property type="component" value="Unassembled WGS sequence"/>
</dbReference>
<organism evidence="2 3">
    <name type="scientific">Phytophthora palmivora</name>
    <dbReference type="NCBI Taxonomy" id="4796"/>
    <lineage>
        <taxon>Eukaryota</taxon>
        <taxon>Sar</taxon>
        <taxon>Stramenopiles</taxon>
        <taxon>Oomycota</taxon>
        <taxon>Peronosporomycetes</taxon>
        <taxon>Peronosporales</taxon>
        <taxon>Peronosporaceae</taxon>
        <taxon>Phytophthora</taxon>
    </lineage>
</organism>
<evidence type="ECO:0000313" key="3">
    <source>
        <dbReference type="Proteomes" id="UP000237271"/>
    </source>
</evidence>
<accession>A0A2P4XMP4</accession>
<keyword evidence="1" id="KW-1133">Transmembrane helix</keyword>
<evidence type="ECO:0000256" key="1">
    <source>
        <dbReference type="SAM" id="Phobius"/>
    </source>
</evidence>
<gene>
    <name evidence="2" type="ORF">PHPALM_17254</name>
</gene>
<keyword evidence="3" id="KW-1185">Reference proteome</keyword>
<keyword evidence="1" id="KW-0812">Transmembrane</keyword>
<protein>
    <submittedName>
        <fullName evidence="2">Chymase</fullName>
    </submittedName>
</protein>
<dbReference type="AlphaFoldDB" id="A0A2P4XMP4"/>
<evidence type="ECO:0000313" key="2">
    <source>
        <dbReference type="EMBL" id="POM66823.1"/>
    </source>
</evidence>
<proteinExistence type="predicted"/>
<keyword evidence="1" id="KW-0472">Membrane</keyword>
<feature type="transmembrane region" description="Helical" evidence="1">
    <location>
        <begin position="114"/>
        <end position="134"/>
    </location>
</feature>
<reference evidence="2 3" key="1">
    <citation type="journal article" date="2017" name="Genome Biol. Evol.">
        <title>Phytophthora megakarya and P. palmivora, closely related causal agents of cacao black pod rot, underwent increases in genome sizes and gene numbers by different mechanisms.</title>
        <authorList>
            <person name="Ali S.S."/>
            <person name="Shao J."/>
            <person name="Lary D.J."/>
            <person name="Kronmiller B."/>
            <person name="Shen D."/>
            <person name="Strem M.D."/>
            <person name="Amoako-Attah I."/>
            <person name="Akrofi A.Y."/>
            <person name="Begoude B.A."/>
            <person name="Ten Hoopen G.M."/>
            <person name="Coulibaly K."/>
            <person name="Kebe B.I."/>
            <person name="Melnick R.L."/>
            <person name="Guiltinan M.J."/>
            <person name="Tyler B.M."/>
            <person name="Meinhardt L.W."/>
            <person name="Bailey B.A."/>
        </authorList>
    </citation>
    <scope>NUCLEOTIDE SEQUENCE [LARGE SCALE GENOMIC DNA]</scope>
    <source>
        <strain evidence="3">sbr112.9</strain>
    </source>
</reference>
<comment type="caution">
    <text evidence="2">The sequence shown here is derived from an EMBL/GenBank/DDBJ whole genome shotgun (WGS) entry which is preliminary data.</text>
</comment>
<name>A0A2P4XMP4_9STRA</name>